<evidence type="ECO:0000313" key="1">
    <source>
        <dbReference type="EMBL" id="KAI4301434.1"/>
    </source>
</evidence>
<accession>A0ACB9KW13</accession>
<comment type="caution">
    <text evidence="1">The sequence shown here is derived from an EMBL/GenBank/DDBJ whole genome shotgun (WGS) entry which is preliminary data.</text>
</comment>
<reference evidence="1 2" key="1">
    <citation type="journal article" date="2022" name="DNA Res.">
        <title>Chromosomal-level genome assembly of the orchid tree Bauhinia variegata (Leguminosae; Cercidoideae) supports the allotetraploid origin hypothesis of Bauhinia.</title>
        <authorList>
            <person name="Zhong Y."/>
            <person name="Chen Y."/>
            <person name="Zheng D."/>
            <person name="Pang J."/>
            <person name="Liu Y."/>
            <person name="Luo S."/>
            <person name="Meng S."/>
            <person name="Qian L."/>
            <person name="Wei D."/>
            <person name="Dai S."/>
            <person name="Zhou R."/>
        </authorList>
    </citation>
    <scope>NUCLEOTIDE SEQUENCE [LARGE SCALE GENOMIC DNA]</scope>
    <source>
        <strain evidence="1">BV-YZ2020</strain>
    </source>
</reference>
<dbReference type="EMBL" id="CM039438">
    <property type="protein sequence ID" value="KAI4301434.1"/>
    <property type="molecule type" value="Genomic_DNA"/>
</dbReference>
<sequence>MKCITKFFFLWAMCLVFVPSQIGAEGEAKGKELIDKVCQGSGVKDLCLSILSSDPGSQEENENGLAMIVLSTANKNATDIIRHIKLLETNDSLAPMVQQGLADCRDTYQDAEDQLEDAVASLVEGNTKDAQKWLQAALAASDTCEDSLKGNENILLEKTEAFRQLCSMSLSIVKNLPAAAAASAPAEAN</sequence>
<protein>
    <submittedName>
        <fullName evidence="1">Uncharacterized protein</fullName>
    </submittedName>
</protein>
<evidence type="ECO:0000313" key="2">
    <source>
        <dbReference type="Proteomes" id="UP000828941"/>
    </source>
</evidence>
<name>A0ACB9KW13_BAUVA</name>
<keyword evidence="2" id="KW-1185">Reference proteome</keyword>
<gene>
    <name evidence="1" type="ORF">L6164_034713</name>
</gene>
<proteinExistence type="predicted"/>
<dbReference type="Proteomes" id="UP000828941">
    <property type="component" value="Chromosome 13"/>
</dbReference>
<organism evidence="1 2">
    <name type="scientific">Bauhinia variegata</name>
    <name type="common">Purple orchid tree</name>
    <name type="synonym">Phanera variegata</name>
    <dbReference type="NCBI Taxonomy" id="167791"/>
    <lineage>
        <taxon>Eukaryota</taxon>
        <taxon>Viridiplantae</taxon>
        <taxon>Streptophyta</taxon>
        <taxon>Embryophyta</taxon>
        <taxon>Tracheophyta</taxon>
        <taxon>Spermatophyta</taxon>
        <taxon>Magnoliopsida</taxon>
        <taxon>eudicotyledons</taxon>
        <taxon>Gunneridae</taxon>
        <taxon>Pentapetalae</taxon>
        <taxon>rosids</taxon>
        <taxon>fabids</taxon>
        <taxon>Fabales</taxon>
        <taxon>Fabaceae</taxon>
        <taxon>Cercidoideae</taxon>
        <taxon>Cercideae</taxon>
        <taxon>Bauhiniinae</taxon>
        <taxon>Bauhinia</taxon>
    </lineage>
</organism>